<organism evidence="1 2">
    <name type="scientific">Nocardia nova</name>
    <dbReference type="NCBI Taxonomy" id="37330"/>
    <lineage>
        <taxon>Bacteria</taxon>
        <taxon>Bacillati</taxon>
        <taxon>Actinomycetota</taxon>
        <taxon>Actinomycetes</taxon>
        <taxon>Mycobacteriales</taxon>
        <taxon>Nocardiaceae</taxon>
        <taxon>Nocardia</taxon>
    </lineage>
</organism>
<evidence type="ECO:0000313" key="2">
    <source>
        <dbReference type="Proteomes" id="UP000239874"/>
    </source>
</evidence>
<reference evidence="1 2" key="1">
    <citation type="submission" date="2018-02" db="EMBL/GenBank/DDBJ databases">
        <title>8 Nocardia nova and 1 Nocardia cyriacigeorgica strain used for evolution to TMP-SMX.</title>
        <authorList>
            <person name="Mehta H."/>
            <person name="Weng J."/>
            <person name="Shamoo Y."/>
        </authorList>
    </citation>
    <scope>NUCLEOTIDE SEQUENCE [LARGE SCALE GENOMIC DNA]</scope>
    <source>
        <strain evidence="1 2">MDA3139</strain>
    </source>
</reference>
<dbReference type="EMBL" id="PSZC01000072">
    <property type="protein sequence ID" value="PPJ26348.1"/>
    <property type="molecule type" value="Genomic_DNA"/>
</dbReference>
<dbReference type="AlphaFoldDB" id="A0A2S6A3A5"/>
<protein>
    <submittedName>
        <fullName evidence="1">Uncharacterized protein</fullName>
    </submittedName>
</protein>
<name>A0A2S6A3A5_9NOCA</name>
<accession>A0A2S6A3A5</accession>
<gene>
    <name evidence="1" type="ORF">C5E45_34970</name>
</gene>
<dbReference type="Proteomes" id="UP000239874">
    <property type="component" value="Unassembled WGS sequence"/>
</dbReference>
<evidence type="ECO:0000313" key="1">
    <source>
        <dbReference type="EMBL" id="PPJ26348.1"/>
    </source>
</evidence>
<proteinExistence type="predicted"/>
<sequence>MWRSEIEIQAGPDTLVVDTRLRPGQFQRPRHSRAFVEALLGFLGFPEQGLQSGAGAECRGYEIDNFYNTERRPITCCSRRNEVRSVRSVSAMFAASRVLS</sequence>
<comment type="caution">
    <text evidence="1">The sequence shown here is derived from an EMBL/GenBank/DDBJ whole genome shotgun (WGS) entry which is preliminary data.</text>
</comment>